<geneLocation type="plasmid" evidence="2 3">
    <name>Cy782204</name>
</geneLocation>
<dbReference type="HOGENOM" id="CLU_1683652_0_0_3"/>
<dbReference type="Proteomes" id="UP000008206">
    <property type="component" value="Plasmid Cy782204"/>
</dbReference>
<protein>
    <submittedName>
        <fullName evidence="2">Uncharacterized protein</fullName>
    </submittedName>
</protein>
<dbReference type="OrthoDB" id="517330at2"/>
<dbReference type="RefSeq" id="WP_013325768.1">
    <property type="nucleotide sequence ID" value="NC_014503.1"/>
</dbReference>
<feature type="transmembrane region" description="Helical" evidence="1">
    <location>
        <begin position="7"/>
        <end position="27"/>
    </location>
</feature>
<gene>
    <name evidence="2" type="ordered locus">Cyan7822_6701</name>
</gene>
<feature type="transmembrane region" description="Helical" evidence="1">
    <location>
        <begin position="112"/>
        <end position="131"/>
    </location>
</feature>
<proteinExistence type="predicted"/>
<dbReference type="eggNOG" id="ENOG503376Y">
    <property type="taxonomic scope" value="Bacteria"/>
</dbReference>
<dbReference type="AlphaFoldDB" id="E0UNW6"/>
<evidence type="ECO:0000313" key="2">
    <source>
        <dbReference type="EMBL" id="ADN18646.1"/>
    </source>
</evidence>
<accession>E0UNW6</accession>
<feature type="transmembrane region" description="Helical" evidence="1">
    <location>
        <begin position="47"/>
        <end position="66"/>
    </location>
</feature>
<keyword evidence="3" id="KW-1185">Reference proteome</keyword>
<feature type="transmembrane region" description="Helical" evidence="1">
    <location>
        <begin position="86"/>
        <end position="106"/>
    </location>
</feature>
<keyword evidence="1" id="KW-0812">Transmembrane</keyword>
<keyword evidence="1" id="KW-1133">Transmembrane helix</keyword>
<keyword evidence="2" id="KW-0614">Plasmid</keyword>
<reference evidence="3" key="1">
    <citation type="journal article" date="2011" name="MBio">
        <title>Novel metabolic attributes of the genus Cyanothece, comprising a group of unicellular nitrogen-fixing Cyanobacteria.</title>
        <authorList>
            <person name="Bandyopadhyay A."/>
            <person name="Elvitigala T."/>
            <person name="Welsh E."/>
            <person name="Stockel J."/>
            <person name="Liberton M."/>
            <person name="Min H."/>
            <person name="Sherman L.A."/>
            <person name="Pakrasi H.B."/>
        </authorList>
    </citation>
    <scope>NUCLEOTIDE SEQUENCE [LARGE SCALE GENOMIC DNA]</scope>
    <source>
        <strain evidence="3">PCC 7822</strain>
        <plasmid evidence="3">Cy782204</plasmid>
    </source>
</reference>
<name>E0UNW6_GLOV7</name>
<keyword evidence="1" id="KW-0472">Membrane</keyword>
<organism evidence="2 3">
    <name type="scientific">Gloeothece verrucosa (strain PCC 7822)</name>
    <name type="common">Cyanothece sp. (strain PCC 7822)</name>
    <dbReference type="NCBI Taxonomy" id="497965"/>
    <lineage>
        <taxon>Bacteria</taxon>
        <taxon>Bacillati</taxon>
        <taxon>Cyanobacteriota</taxon>
        <taxon>Cyanophyceae</taxon>
        <taxon>Oscillatoriophycideae</taxon>
        <taxon>Chroococcales</taxon>
        <taxon>Aphanothecaceae</taxon>
        <taxon>Gloeothece</taxon>
        <taxon>Gloeothece verrucosa</taxon>
    </lineage>
</organism>
<evidence type="ECO:0000256" key="1">
    <source>
        <dbReference type="SAM" id="Phobius"/>
    </source>
</evidence>
<sequence length="156" mass="17664">MKPGEIIRIIVLTVLGWVLMFYGQPLIYQSRLIRVADVPLTTWLSDYYTVGAWVVFLASVGATLVWTFMTTRAKASGALDVFRWQVVWWLLGLLPILGICIALYFFNESDDALLSLAGFFIFNGLFWLYWLPTVTSSPGLFRNIPPGSPLIRRLIG</sequence>
<dbReference type="KEGG" id="cyj:Cyan7822_6701"/>
<evidence type="ECO:0000313" key="3">
    <source>
        <dbReference type="Proteomes" id="UP000008206"/>
    </source>
</evidence>
<dbReference type="EMBL" id="CP002202">
    <property type="protein sequence ID" value="ADN18646.1"/>
    <property type="molecule type" value="Genomic_DNA"/>
</dbReference>